<keyword evidence="16" id="KW-0378">Hydrolase</keyword>
<sequence>MEIKNTNASLELKPPFKVYVSNKKALLWNIEEIRFLRENYRIVGSFIGCLPRYPLQNQLFGLPMTLLNEEVTLLLSKGIIILVDDKKSHQSPTNAQIKKFEQISLEEEDKQLQEYINFIEEKKSKIENLRKNNNLSQDIKEKKNKAKKTGLNDLKENTLLQQKQESQDLENINVEDKTSKAKGFAPVINIKTLSASFAWYNVNENCFDSIDIAKQNNLWTWPNTLKDIQKYKIYCDLWNKGYYITSGIKFGGDYLLYPGDPLRYHSHFIATVLDTDKTISPMDIITFGRLGTSVKKSYMLCSWNQQEDKAIYFCLEWSGFG</sequence>
<dbReference type="InterPro" id="IPR006676">
    <property type="entry name" value="tRNA_splic"/>
</dbReference>
<evidence type="ECO:0000313" key="17">
    <source>
        <dbReference type="Proteomes" id="UP000247702"/>
    </source>
</evidence>
<reference evidence="16" key="2">
    <citation type="submission" date="2019-10" db="EMBL/GenBank/DDBJ databases">
        <title>Conservation and host-specific expression of non-tandemly repeated heterogenous ribosome RNA gene in arbuscular mycorrhizal fungi.</title>
        <authorList>
            <person name="Maeda T."/>
            <person name="Kobayashi Y."/>
            <person name="Nakagawa T."/>
            <person name="Ezawa T."/>
            <person name="Yamaguchi K."/>
            <person name="Bino T."/>
            <person name="Nishimoto Y."/>
            <person name="Shigenobu S."/>
            <person name="Kawaguchi M."/>
        </authorList>
    </citation>
    <scope>NUCLEOTIDE SEQUENCE</scope>
    <source>
        <strain evidence="16">HR1</strain>
    </source>
</reference>
<evidence type="ECO:0000256" key="9">
    <source>
        <dbReference type="ARBA" id="ARBA00070870"/>
    </source>
</evidence>
<dbReference type="Proteomes" id="UP000247702">
    <property type="component" value="Unassembled WGS sequence"/>
</dbReference>
<evidence type="ECO:0000259" key="14">
    <source>
        <dbReference type="Pfam" id="PF26577"/>
    </source>
</evidence>
<feature type="active site" evidence="11">
    <location>
        <position position="265"/>
    </location>
</feature>
<feature type="coiled-coil region" evidence="12">
    <location>
        <begin position="105"/>
        <end position="139"/>
    </location>
</feature>
<comment type="subcellular location">
    <subcellularLocation>
        <location evidence="1">Nucleus</location>
        <location evidence="1">Nucleolus</location>
    </subcellularLocation>
</comment>
<dbReference type="InterPro" id="IPR006677">
    <property type="entry name" value="tRNA_intron_Endonuc_cat-like"/>
</dbReference>
<organism evidence="15 17">
    <name type="scientific">Rhizophagus clarus</name>
    <dbReference type="NCBI Taxonomy" id="94130"/>
    <lineage>
        <taxon>Eukaryota</taxon>
        <taxon>Fungi</taxon>
        <taxon>Fungi incertae sedis</taxon>
        <taxon>Mucoromycota</taxon>
        <taxon>Glomeromycotina</taxon>
        <taxon>Glomeromycetes</taxon>
        <taxon>Glomerales</taxon>
        <taxon>Glomeraceae</taxon>
        <taxon>Rhizophagus</taxon>
    </lineage>
</organism>
<dbReference type="GO" id="GO:0000214">
    <property type="term" value="C:tRNA-intron endonuclease complex"/>
    <property type="evidence" value="ECO:0007669"/>
    <property type="project" value="UniProtKB-UniRule"/>
</dbReference>
<dbReference type="GO" id="GO:0003676">
    <property type="term" value="F:nucleic acid binding"/>
    <property type="evidence" value="ECO:0007669"/>
    <property type="project" value="InterPro"/>
</dbReference>
<evidence type="ECO:0000313" key="15">
    <source>
        <dbReference type="EMBL" id="GBB86151.1"/>
    </source>
</evidence>
<evidence type="ECO:0000256" key="6">
    <source>
        <dbReference type="ARBA" id="ARBA00023239"/>
    </source>
</evidence>
<evidence type="ECO:0000259" key="13">
    <source>
        <dbReference type="Pfam" id="PF01974"/>
    </source>
</evidence>
<dbReference type="InterPro" id="IPR016690">
    <property type="entry name" value="TSEN34"/>
</dbReference>
<dbReference type="NCBIfam" id="TIGR00324">
    <property type="entry name" value="endA"/>
    <property type="match status" value="1"/>
</dbReference>
<comment type="subunit">
    <text evidence="8">tRNA splicing endonuclease is a heterotetramer composed of TSEN2, TSEN15, TSEN34/LENG5 and TSEN54. tRNA splicing endonuclease complex also contains proteins of the pre-mRNA 3'-end processing machinery such as CLP1, CPSF1, CPSF4 and CSTF2.</text>
</comment>
<evidence type="ECO:0000256" key="8">
    <source>
        <dbReference type="ARBA" id="ARBA00064779"/>
    </source>
</evidence>
<dbReference type="CDD" id="cd22363">
    <property type="entry name" value="tRNA-intron_lyase_C"/>
    <property type="match status" value="1"/>
</dbReference>
<dbReference type="EMBL" id="BLAL01000184">
    <property type="protein sequence ID" value="GES89360.1"/>
    <property type="molecule type" value="Genomic_DNA"/>
</dbReference>
<dbReference type="PANTHER" id="PTHR13070:SF0">
    <property type="entry name" value="TRNA-SPLICING ENDONUCLEASE SUBUNIT SEN34"/>
    <property type="match status" value="1"/>
</dbReference>
<dbReference type="Proteomes" id="UP000615446">
    <property type="component" value="Unassembled WGS sequence"/>
</dbReference>
<dbReference type="GO" id="GO:0006397">
    <property type="term" value="P:mRNA processing"/>
    <property type="evidence" value="ECO:0007669"/>
    <property type="project" value="UniProtKB-KW"/>
</dbReference>
<comment type="caution">
    <text evidence="15">The sequence shown here is derived from an EMBL/GenBank/DDBJ whole genome shotgun (WGS) entry which is preliminary data.</text>
</comment>
<evidence type="ECO:0000256" key="5">
    <source>
        <dbReference type="ARBA" id="ARBA00022694"/>
    </source>
</evidence>
<comment type="function">
    <text evidence="10">Constitutes one of the two catalytic subunit of the tRNA-splicing endonuclease complex, a complex responsible for identification and cleavage of the splice sites in pre-tRNA. It cleaves pre-tRNA at the 5'- and 3'-splice sites to release the intron. The products are an intron and two tRNA half-molecules bearing 2',3'-cyclic phosphate and 5'-OH termini. There are no conserved sequences at the splice sites, but the intron is invariably located at the same site in the gene, placing the splice sites an invariant distance from the constant structural features of the tRNA body.</text>
</comment>
<keyword evidence="17" id="KW-1185">Reference proteome</keyword>
<evidence type="ECO:0000256" key="4">
    <source>
        <dbReference type="ARBA" id="ARBA00022664"/>
    </source>
</evidence>
<keyword evidence="4" id="KW-0507">mRNA processing</keyword>
<dbReference type="InterPro" id="IPR059049">
    <property type="entry name" value="TSEN34_N"/>
</dbReference>
<dbReference type="Pfam" id="PF01974">
    <property type="entry name" value="tRNA_int_endo"/>
    <property type="match status" value="1"/>
</dbReference>
<keyword evidence="12" id="KW-0175">Coiled coil</keyword>
<feature type="domain" description="TSEN34 N-terminal" evidence="14">
    <location>
        <begin position="17"/>
        <end position="85"/>
    </location>
</feature>
<gene>
    <name evidence="16" type="ORF">RCL2_001625900</name>
    <name evidence="15" type="ORF">RclHR1_01260022</name>
</gene>
<proteinExistence type="inferred from homology"/>
<keyword evidence="7" id="KW-0539">Nucleus</keyword>
<dbReference type="InterPro" id="IPR011856">
    <property type="entry name" value="tRNA_endonuc-like_dom_sf"/>
</dbReference>
<evidence type="ECO:0000256" key="10">
    <source>
        <dbReference type="PIRNR" id="PIRNR017250"/>
    </source>
</evidence>
<evidence type="ECO:0000256" key="12">
    <source>
        <dbReference type="SAM" id="Coils"/>
    </source>
</evidence>
<dbReference type="STRING" id="94130.A0A2Z6QN17"/>
<name>A0A2Z6QN17_9GLOM</name>
<evidence type="ECO:0000256" key="2">
    <source>
        <dbReference type="ARBA" id="ARBA00008078"/>
    </source>
</evidence>
<dbReference type="PIRSF" id="PIRSF017250">
    <property type="entry name" value="tRNA_splic_SEN34"/>
    <property type="match status" value="1"/>
</dbReference>
<keyword evidence="6 10" id="KW-0456">Lyase</keyword>
<protein>
    <recommendedName>
        <fullName evidence="9 10">tRNA-splicing endonuclease subunit Sen34</fullName>
        <ecNumber evidence="3 10">4.6.1.16</ecNumber>
    </recommendedName>
</protein>
<dbReference type="PANTHER" id="PTHR13070">
    <property type="entry name" value="TRNA-SPLICING ENDONUCLEASE SUBUNIT SEN34-RELATED"/>
    <property type="match status" value="1"/>
</dbReference>
<evidence type="ECO:0000256" key="7">
    <source>
        <dbReference type="ARBA" id="ARBA00023242"/>
    </source>
</evidence>
<feature type="domain" description="tRNA intron endonuclease catalytic" evidence="13">
    <location>
        <begin position="229"/>
        <end position="308"/>
    </location>
</feature>
<dbReference type="GO" id="GO:0005730">
    <property type="term" value="C:nucleolus"/>
    <property type="evidence" value="ECO:0007669"/>
    <property type="project" value="UniProtKB-SubCell"/>
</dbReference>
<dbReference type="GO" id="GO:0000213">
    <property type="term" value="F:tRNA-intron lyase activity"/>
    <property type="evidence" value="ECO:0007669"/>
    <property type="project" value="UniProtKB-UniRule"/>
</dbReference>
<dbReference type="FunFam" id="3.40.1350.10:FF:000002">
    <property type="entry name" value="tRNA-splicing endonuclease subunit Sen34"/>
    <property type="match status" value="1"/>
</dbReference>
<dbReference type="Gene3D" id="3.40.1350.10">
    <property type="match status" value="1"/>
</dbReference>
<keyword evidence="16" id="KW-0255">Endonuclease</keyword>
<comment type="similarity">
    <text evidence="2 10">Belongs to the tRNA-intron endonuclease family.</text>
</comment>
<accession>A0A2Z6QN17</accession>
<evidence type="ECO:0000256" key="3">
    <source>
        <dbReference type="ARBA" id="ARBA00012573"/>
    </source>
</evidence>
<evidence type="ECO:0000256" key="1">
    <source>
        <dbReference type="ARBA" id="ARBA00004604"/>
    </source>
</evidence>
<dbReference type="AlphaFoldDB" id="A0A2Z6QN17"/>
<evidence type="ECO:0000313" key="16">
    <source>
        <dbReference type="EMBL" id="GES89360.1"/>
    </source>
</evidence>
<keyword evidence="16" id="KW-0540">Nuclease</keyword>
<dbReference type="InterPro" id="IPR036167">
    <property type="entry name" value="tRNA_intron_Endo_cat-like_sf"/>
</dbReference>
<keyword evidence="5 10" id="KW-0819">tRNA processing</keyword>
<reference evidence="15 17" key="1">
    <citation type="submission" date="2017-11" db="EMBL/GenBank/DDBJ databases">
        <title>The genome of Rhizophagus clarus HR1 reveals common genetic basis of auxotrophy among arbuscular mycorrhizal fungi.</title>
        <authorList>
            <person name="Kobayashi Y."/>
        </authorList>
    </citation>
    <scope>NUCLEOTIDE SEQUENCE [LARGE SCALE GENOMIC DNA]</scope>
    <source>
        <strain evidence="15 17">HR1</strain>
    </source>
</reference>
<dbReference type="GO" id="GO:0000379">
    <property type="term" value="P:tRNA-type intron splice site recognition and cleavage"/>
    <property type="evidence" value="ECO:0007669"/>
    <property type="project" value="UniProtKB-UniRule"/>
</dbReference>
<dbReference type="Pfam" id="PF26577">
    <property type="entry name" value="TSEN34_N"/>
    <property type="match status" value="1"/>
</dbReference>
<feature type="active site" evidence="11">
    <location>
        <position position="296"/>
    </location>
</feature>
<evidence type="ECO:0000256" key="11">
    <source>
        <dbReference type="PIRSR" id="PIRSR017250-50"/>
    </source>
</evidence>
<dbReference type="OrthoDB" id="48041at2759"/>
<dbReference type="SUPFAM" id="SSF53032">
    <property type="entry name" value="tRNA-intron endonuclease catalytic domain-like"/>
    <property type="match status" value="1"/>
</dbReference>
<dbReference type="EC" id="4.6.1.16" evidence="3 10"/>
<dbReference type="EMBL" id="BEXD01000291">
    <property type="protein sequence ID" value="GBB86151.1"/>
    <property type="molecule type" value="Genomic_DNA"/>
</dbReference>
<feature type="active site" evidence="11">
    <location>
        <position position="257"/>
    </location>
</feature>